<dbReference type="SUPFAM" id="SSF52343">
    <property type="entry name" value="Ferredoxin reductase-like, C-terminal NADP-linked domain"/>
    <property type="match status" value="1"/>
</dbReference>
<keyword evidence="6" id="KW-0560">Oxidoreductase</keyword>
<comment type="cofactor">
    <cofactor evidence="1">
        <name>FAD</name>
        <dbReference type="ChEBI" id="CHEBI:57692"/>
    </cofactor>
</comment>
<dbReference type="InterPro" id="IPR050415">
    <property type="entry name" value="MRET"/>
</dbReference>
<keyword evidence="12" id="KW-1185">Reference proteome</keyword>
<keyword evidence="7" id="KW-0408">Iron</keyword>
<dbReference type="SUPFAM" id="SSF63380">
    <property type="entry name" value="Riboflavin synthase domain-like"/>
    <property type="match status" value="1"/>
</dbReference>
<evidence type="ECO:0000313" key="11">
    <source>
        <dbReference type="EMBL" id="GAA4521117.1"/>
    </source>
</evidence>
<dbReference type="EMBL" id="BAABHF010000068">
    <property type="protein sequence ID" value="GAA4521117.1"/>
    <property type="molecule type" value="Genomic_DNA"/>
</dbReference>
<evidence type="ECO:0000259" key="9">
    <source>
        <dbReference type="PROSITE" id="PS51085"/>
    </source>
</evidence>
<keyword evidence="4" id="KW-0479">Metal-binding</keyword>
<evidence type="ECO:0000256" key="2">
    <source>
        <dbReference type="ARBA" id="ARBA00022630"/>
    </source>
</evidence>
<gene>
    <name evidence="11" type="ORF">GCM10023191_099060</name>
</gene>
<sequence>MGAGPIEGWGRAEVVRARVPQGRSWTASCSVVRSAGMRGLARVVRSLTTPLLPDDYLALVNPLWCGQELRGRVEAIRPEAADAATLVIRPGRTWAGHRPGQWVRIGIDIEAVRHWRTYSLSSPPRRDGRLTITVKAVPDGLVSRYLVRRTRPGTFVHLAGPEGDFVLPEPPPPRLLFLTAGSGITPVRAMLHGLLTGADVRGGTEAGAAAPRQDVPDVVLVHSAPTPDDVIFGAELRALAARFANLRLYERHTRTGGRLRPADLPGLCPDWAERTAWVCGPAGMLEEAEEHWAGSADRLHVERFRSSAPAAVGTGGRIRFTKSGRQADAEGGTPLLVAGEEAGVLMPSGCRMGICHSCVGRLISGRVRDLRTGQVHGEPGDLIQTCVSAATGPVQIEL</sequence>
<dbReference type="PANTHER" id="PTHR47354:SF6">
    <property type="entry name" value="NADH OXIDOREDUCTASE HCR"/>
    <property type="match status" value="1"/>
</dbReference>
<dbReference type="Pfam" id="PF00111">
    <property type="entry name" value="Fer2"/>
    <property type="match status" value="1"/>
</dbReference>
<dbReference type="InterPro" id="IPR039261">
    <property type="entry name" value="FNR_nucleotide-bd"/>
</dbReference>
<dbReference type="CDD" id="cd00207">
    <property type="entry name" value="fer2"/>
    <property type="match status" value="1"/>
</dbReference>
<dbReference type="InterPro" id="IPR001041">
    <property type="entry name" value="2Fe-2S_ferredoxin-type"/>
</dbReference>
<dbReference type="InterPro" id="IPR008333">
    <property type="entry name" value="Cbr1-like_FAD-bd_dom"/>
</dbReference>
<dbReference type="PROSITE" id="PS51085">
    <property type="entry name" value="2FE2S_FER_2"/>
    <property type="match status" value="1"/>
</dbReference>
<keyword evidence="5" id="KW-0274">FAD</keyword>
<feature type="domain" description="FAD-binding FR-type" evidence="10">
    <location>
        <begin position="66"/>
        <end position="168"/>
    </location>
</feature>
<name>A0ABP8R9N9_9ACTN</name>
<dbReference type="Gene3D" id="2.40.30.10">
    <property type="entry name" value="Translation factors"/>
    <property type="match status" value="1"/>
</dbReference>
<dbReference type="PRINTS" id="PR00410">
    <property type="entry name" value="PHEHYDRXLASE"/>
</dbReference>
<keyword evidence="3" id="KW-0001">2Fe-2S</keyword>
<evidence type="ECO:0000256" key="5">
    <source>
        <dbReference type="ARBA" id="ARBA00022827"/>
    </source>
</evidence>
<dbReference type="Pfam" id="PF00970">
    <property type="entry name" value="FAD_binding_6"/>
    <property type="match status" value="1"/>
</dbReference>
<dbReference type="Gene3D" id="3.40.50.80">
    <property type="entry name" value="Nucleotide-binding domain of ferredoxin-NADP reductase (FNR) module"/>
    <property type="match status" value="1"/>
</dbReference>
<reference evidence="12" key="1">
    <citation type="journal article" date="2019" name="Int. J. Syst. Evol. Microbiol.">
        <title>The Global Catalogue of Microorganisms (GCM) 10K type strain sequencing project: providing services to taxonomists for standard genome sequencing and annotation.</title>
        <authorList>
            <consortium name="The Broad Institute Genomics Platform"/>
            <consortium name="The Broad Institute Genome Sequencing Center for Infectious Disease"/>
            <person name="Wu L."/>
            <person name="Ma J."/>
        </authorList>
    </citation>
    <scope>NUCLEOTIDE SEQUENCE [LARGE SCALE GENOMIC DNA]</scope>
    <source>
        <strain evidence="12">JCM 17933</strain>
    </source>
</reference>
<dbReference type="Proteomes" id="UP001500503">
    <property type="component" value="Unassembled WGS sequence"/>
</dbReference>
<dbReference type="InterPro" id="IPR001433">
    <property type="entry name" value="OxRdtase_FAD/NAD-bd"/>
</dbReference>
<evidence type="ECO:0000256" key="7">
    <source>
        <dbReference type="ARBA" id="ARBA00023004"/>
    </source>
</evidence>
<evidence type="ECO:0000256" key="3">
    <source>
        <dbReference type="ARBA" id="ARBA00022714"/>
    </source>
</evidence>
<dbReference type="Pfam" id="PF00175">
    <property type="entry name" value="NAD_binding_1"/>
    <property type="match status" value="1"/>
</dbReference>
<keyword evidence="8" id="KW-0411">Iron-sulfur</keyword>
<evidence type="ECO:0000313" key="12">
    <source>
        <dbReference type="Proteomes" id="UP001500503"/>
    </source>
</evidence>
<evidence type="ECO:0000256" key="6">
    <source>
        <dbReference type="ARBA" id="ARBA00023002"/>
    </source>
</evidence>
<evidence type="ECO:0000256" key="8">
    <source>
        <dbReference type="ARBA" id="ARBA00023014"/>
    </source>
</evidence>
<dbReference type="SUPFAM" id="SSF54292">
    <property type="entry name" value="2Fe-2S ferredoxin-like"/>
    <property type="match status" value="1"/>
</dbReference>
<proteinExistence type="predicted"/>
<evidence type="ECO:0000259" key="10">
    <source>
        <dbReference type="PROSITE" id="PS51384"/>
    </source>
</evidence>
<accession>A0ABP8R9N9</accession>
<evidence type="ECO:0000256" key="1">
    <source>
        <dbReference type="ARBA" id="ARBA00001974"/>
    </source>
</evidence>
<keyword evidence="2" id="KW-0285">Flavoprotein</keyword>
<dbReference type="InterPro" id="IPR036010">
    <property type="entry name" value="2Fe-2S_ferredoxin-like_sf"/>
</dbReference>
<dbReference type="PROSITE" id="PS51384">
    <property type="entry name" value="FAD_FR"/>
    <property type="match status" value="1"/>
</dbReference>
<comment type="caution">
    <text evidence="11">The sequence shown here is derived from an EMBL/GenBank/DDBJ whole genome shotgun (WGS) entry which is preliminary data.</text>
</comment>
<dbReference type="InterPro" id="IPR017927">
    <property type="entry name" value="FAD-bd_FR_type"/>
</dbReference>
<dbReference type="PANTHER" id="PTHR47354">
    <property type="entry name" value="NADH OXIDOREDUCTASE HCR"/>
    <property type="match status" value="1"/>
</dbReference>
<organism evidence="11 12">
    <name type="scientific">Actinoallomurus oryzae</name>
    <dbReference type="NCBI Taxonomy" id="502180"/>
    <lineage>
        <taxon>Bacteria</taxon>
        <taxon>Bacillati</taxon>
        <taxon>Actinomycetota</taxon>
        <taxon>Actinomycetes</taxon>
        <taxon>Streptosporangiales</taxon>
        <taxon>Thermomonosporaceae</taxon>
        <taxon>Actinoallomurus</taxon>
    </lineage>
</organism>
<dbReference type="InterPro" id="IPR017938">
    <property type="entry name" value="Riboflavin_synthase-like_b-brl"/>
</dbReference>
<dbReference type="InterPro" id="IPR012675">
    <property type="entry name" value="Beta-grasp_dom_sf"/>
</dbReference>
<dbReference type="CDD" id="cd06216">
    <property type="entry name" value="FNR_iron_sulfur_binding_2"/>
    <property type="match status" value="1"/>
</dbReference>
<evidence type="ECO:0000256" key="4">
    <source>
        <dbReference type="ARBA" id="ARBA00022723"/>
    </source>
</evidence>
<feature type="domain" description="2Fe-2S ferredoxin-type" evidence="9">
    <location>
        <begin position="316"/>
        <end position="398"/>
    </location>
</feature>
<protein>
    <submittedName>
        <fullName evidence="11">NADPH oxidoreductase</fullName>
    </submittedName>
</protein>
<dbReference type="Gene3D" id="3.10.20.30">
    <property type="match status" value="1"/>
</dbReference>